<feature type="repeat" description="TPR" evidence="1">
    <location>
        <begin position="237"/>
        <end position="270"/>
    </location>
</feature>
<dbReference type="Gene3D" id="1.25.40.10">
    <property type="entry name" value="Tetratricopeptide repeat domain"/>
    <property type="match status" value="1"/>
</dbReference>
<organism evidence="2 3">
    <name type="scientific">Paenibacillus elgii</name>
    <dbReference type="NCBI Taxonomy" id="189691"/>
    <lineage>
        <taxon>Bacteria</taxon>
        <taxon>Bacillati</taxon>
        <taxon>Bacillota</taxon>
        <taxon>Bacilli</taxon>
        <taxon>Bacillales</taxon>
        <taxon>Paenibacillaceae</taxon>
        <taxon>Paenibacillus</taxon>
    </lineage>
</organism>
<comment type="caution">
    <text evidence="2">The sequence shown here is derived from an EMBL/GenBank/DDBJ whole genome shotgun (WGS) entry which is preliminary data.</text>
</comment>
<evidence type="ECO:0008006" key="4">
    <source>
        <dbReference type="Google" id="ProtNLM"/>
    </source>
</evidence>
<dbReference type="InterPro" id="IPR019734">
    <property type="entry name" value="TPR_rpt"/>
</dbReference>
<dbReference type="Proteomes" id="UP000076563">
    <property type="component" value="Unassembled WGS sequence"/>
</dbReference>
<dbReference type="AlphaFoldDB" id="A0A165R641"/>
<protein>
    <recommendedName>
        <fullName evidence="4">Tetratricopeptide repeat protein</fullName>
    </recommendedName>
</protein>
<dbReference type="PROSITE" id="PS50005">
    <property type="entry name" value="TPR"/>
    <property type="match status" value="1"/>
</dbReference>
<evidence type="ECO:0000313" key="2">
    <source>
        <dbReference type="EMBL" id="KZE79132.1"/>
    </source>
</evidence>
<evidence type="ECO:0000256" key="1">
    <source>
        <dbReference type="PROSITE-ProRule" id="PRU00339"/>
    </source>
</evidence>
<accession>A0A165R641</accession>
<reference evidence="3" key="1">
    <citation type="submission" date="2016-01" db="EMBL/GenBank/DDBJ databases">
        <title>Draft genome of Chromobacterium sp. F49.</title>
        <authorList>
            <person name="Hong K.W."/>
        </authorList>
    </citation>
    <scope>NUCLEOTIDE SEQUENCE [LARGE SCALE GENOMIC DNA]</scope>
    <source>
        <strain evidence="3">M63</strain>
    </source>
</reference>
<name>A0A165R641_9BACL</name>
<dbReference type="SUPFAM" id="SSF48452">
    <property type="entry name" value="TPR-like"/>
    <property type="match status" value="1"/>
</dbReference>
<gene>
    <name evidence="2" type="ORF">AV654_16770</name>
</gene>
<dbReference type="OrthoDB" id="2548545at2"/>
<dbReference type="RefSeq" id="WP_063181669.1">
    <property type="nucleotide sequence ID" value="NZ_LQRA01000052.1"/>
</dbReference>
<keyword evidence="1" id="KW-0802">TPR repeat</keyword>
<sequence length="313" mass="35138">MKKSIVLTAALMIVILAALWAYMTWTSPYKLPPVSSDVPWTSYQLDFSKEEKSFRNAKALGEKPEPPALPLTSEEAADLAYAYALSLSKAGDGKRDERIRYLQEAVKLVPRNLAYSTPLRREMAAAGQGEAFVQFMDGLKEADLPQVRLQKAMSLVDRLQEPTIGTASLGQLSYLSIEVLDKVLEDNPYDWMAHYARGVNNLYWPVGLQRIDKSIQDLAFCVAVAHSFADRSPVLWPKAYTALGDALVKKGDVKEGMQVWKDGLKRFPEHEELKQRVQAGNGQAEQIVAKERGMEQFQRPAPDMTDFSVIWNK</sequence>
<dbReference type="EMBL" id="LQRA01000052">
    <property type="protein sequence ID" value="KZE79132.1"/>
    <property type="molecule type" value="Genomic_DNA"/>
</dbReference>
<keyword evidence="3" id="KW-1185">Reference proteome</keyword>
<proteinExistence type="predicted"/>
<dbReference type="InterPro" id="IPR011990">
    <property type="entry name" value="TPR-like_helical_dom_sf"/>
</dbReference>
<evidence type="ECO:0000313" key="3">
    <source>
        <dbReference type="Proteomes" id="UP000076563"/>
    </source>
</evidence>